<sequence>MSTRSIAKGTKHRYFQRIGYATPVPSASPSVIEDDQSRYESRPTTVRQRRNSTPVSHRTEEYDDEASQHPHYIPADPYHDDEDTYEDPVIDPDPDEEDHRYHDHRDGEHKHMCISCLAKRLQRKKVRENTCVSCAAERFRTYKKNDGRQHSHDTKRRSKSLDAYSSRTPAESSDERKSKKKNKNKSNKNGEKKKIKDGKRRMANNKSGPPIWHHVGDPTQRIYTKKWKNEYVGDQNF</sequence>
<evidence type="ECO:0000313" key="3">
    <source>
        <dbReference type="WBParaSite" id="PSAMB.scaffold1523size30461.g13607.t1"/>
    </source>
</evidence>
<evidence type="ECO:0000256" key="1">
    <source>
        <dbReference type="SAM" id="MobiDB-lite"/>
    </source>
</evidence>
<evidence type="ECO:0000313" key="2">
    <source>
        <dbReference type="Proteomes" id="UP000887566"/>
    </source>
</evidence>
<dbReference type="WBParaSite" id="PSAMB.scaffold1523size30461.g13607.t1">
    <property type="protein sequence ID" value="PSAMB.scaffold1523size30461.g13607.t1"/>
    <property type="gene ID" value="PSAMB.scaffold1523size30461.g13607"/>
</dbReference>
<feature type="region of interest" description="Disordered" evidence="1">
    <location>
        <begin position="1"/>
        <end position="107"/>
    </location>
</feature>
<feature type="compositionally biased region" description="Basic residues" evidence="1">
    <location>
        <begin position="178"/>
        <end position="187"/>
    </location>
</feature>
<feature type="compositionally biased region" description="Acidic residues" evidence="1">
    <location>
        <begin position="79"/>
        <end position="96"/>
    </location>
</feature>
<feature type="region of interest" description="Disordered" evidence="1">
    <location>
        <begin position="144"/>
        <end position="217"/>
    </location>
</feature>
<reference evidence="3" key="1">
    <citation type="submission" date="2022-11" db="UniProtKB">
        <authorList>
            <consortium name="WormBaseParasite"/>
        </authorList>
    </citation>
    <scope>IDENTIFICATION</scope>
</reference>
<dbReference type="AlphaFoldDB" id="A0A914V427"/>
<proteinExistence type="predicted"/>
<organism evidence="2 3">
    <name type="scientific">Plectus sambesii</name>
    <dbReference type="NCBI Taxonomy" id="2011161"/>
    <lineage>
        <taxon>Eukaryota</taxon>
        <taxon>Metazoa</taxon>
        <taxon>Ecdysozoa</taxon>
        <taxon>Nematoda</taxon>
        <taxon>Chromadorea</taxon>
        <taxon>Plectida</taxon>
        <taxon>Plectina</taxon>
        <taxon>Plectoidea</taxon>
        <taxon>Plectidae</taxon>
        <taxon>Plectus</taxon>
    </lineage>
</organism>
<keyword evidence="2" id="KW-1185">Reference proteome</keyword>
<protein>
    <submittedName>
        <fullName evidence="3">Uncharacterized protein</fullName>
    </submittedName>
</protein>
<feature type="compositionally biased region" description="Polar residues" evidence="1">
    <location>
        <begin position="42"/>
        <end position="56"/>
    </location>
</feature>
<name>A0A914V427_9BILA</name>
<feature type="compositionally biased region" description="Basic and acidic residues" evidence="1">
    <location>
        <begin position="97"/>
        <end position="107"/>
    </location>
</feature>
<dbReference type="Proteomes" id="UP000887566">
    <property type="component" value="Unplaced"/>
</dbReference>
<accession>A0A914V427</accession>